<dbReference type="SUPFAM" id="SSF53850">
    <property type="entry name" value="Periplasmic binding protein-like II"/>
    <property type="match status" value="1"/>
</dbReference>
<dbReference type="InterPro" id="IPR005064">
    <property type="entry name" value="BUG"/>
</dbReference>
<dbReference type="AlphaFoldDB" id="A0A3S8U4R3"/>
<dbReference type="KEGG" id="taw:EI545_06745"/>
<evidence type="ECO:0000313" key="3">
    <source>
        <dbReference type="EMBL" id="AZL58558.1"/>
    </source>
</evidence>
<keyword evidence="2" id="KW-0732">Signal</keyword>
<dbReference type="Gene3D" id="3.40.190.10">
    <property type="entry name" value="Periplasmic binding protein-like II"/>
    <property type="match status" value="1"/>
</dbReference>
<dbReference type="RefSeq" id="WP_125324759.1">
    <property type="nucleotide sequence ID" value="NZ_CP034328.1"/>
</dbReference>
<dbReference type="PANTHER" id="PTHR42928">
    <property type="entry name" value="TRICARBOXYLATE-BINDING PROTEIN"/>
    <property type="match status" value="1"/>
</dbReference>
<dbReference type="EMBL" id="CP034328">
    <property type="protein sequence ID" value="AZL58558.1"/>
    <property type="molecule type" value="Genomic_DNA"/>
</dbReference>
<protein>
    <submittedName>
        <fullName evidence="3">Tripartite tricarboxylate transporter substrate binding protein</fullName>
    </submittedName>
</protein>
<proteinExistence type="inferred from homology"/>
<dbReference type="Gene3D" id="3.40.190.150">
    <property type="entry name" value="Bordetella uptake gene, domain 1"/>
    <property type="match status" value="1"/>
</dbReference>
<dbReference type="PIRSF" id="PIRSF017082">
    <property type="entry name" value="YflP"/>
    <property type="match status" value="1"/>
</dbReference>
<name>A0A3S8U4R3_9RHOB</name>
<feature type="chain" id="PRO_5019292233" evidence="2">
    <location>
        <begin position="29"/>
        <end position="324"/>
    </location>
</feature>
<evidence type="ECO:0000256" key="1">
    <source>
        <dbReference type="ARBA" id="ARBA00006987"/>
    </source>
</evidence>
<dbReference type="OrthoDB" id="9780943at2"/>
<feature type="signal peptide" evidence="2">
    <location>
        <begin position="1"/>
        <end position="28"/>
    </location>
</feature>
<gene>
    <name evidence="3" type="ORF">EI545_06745</name>
</gene>
<comment type="similarity">
    <text evidence="1">Belongs to the UPF0065 (bug) family.</text>
</comment>
<organism evidence="3 4">
    <name type="scientific">Tabrizicola piscis</name>
    <dbReference type="NCBI Taxonomy" id="2494374"/>
    <lineage>
        <taxon>Bacteria</taxon>
        <taxon>Pseudomonadati</taxon>
        <taxon>Pseudomonadota</taxon>
        <taxon>Alphaproteobacteria</taxon>
        <taxon>Rhodobacterales</taxon>
        <taxon>Paracoccaceae</taxon>
        <taxon>Tabrizicola</taxon>
    </lineage>
</organism>
<dbReference type="InterPro" id="IPR042100">
    <property type="entry name" value="Bug_dom1"/>
</dbReference>
<accession>A0A3S8U4R3</accession>
<dbReference type="Pfam" id="PF03401">
    <property type="entry name" value="TctC"/>
    <property type="match status" value="1"/>
</dbReference>
<dbReference type="PANTHER" id="PTHR42928:SF5">
    <property type="entry name" value="BLR1237 PROTEIN"/>
    <property type="match status" value="1"/>
</dbReference>
<evidence type="ECO:0000256" key="2">
    <source>
        <dbReference type="SAM" id="SignalP"/>
    </source>
</evidence>
<reference evidence="3 4" key="1">
    <citation type="submission" date="2018-12" db="EMBL/GenBank/DDBJ databases">
        <title>Complete genome sequencing of Tabrizicola sp. K13M18.</title>
        <authorList>
            <person name="Bae J.-W."/>
        </authorList>
    </citation>
    <scope>NUCLEOTIDE SEQUENCE [LARGE SCALE GENOMIC DNA]</scope>
    <source>
        <strain evidence="3 4">K13M18</strain>
    </source>
</reference>
<dbReference type="Proteomes" id="UP000282002">
    <property type="component" value="Chromosome"/>
</dbReference>
<keyword evidence="4" id="KW-1185">Reference proteome</keyword>
<evidence type="ECO:0000313" key="4">
    <source>
        <dbReference type="Proteomes" id="UP000282002"/>
    </source>
</evidence>
<dbReference type="CDD" id="cd07012">
    <property type="entry name" value="PBP2_Bug_TTT"/>
    <property type="match status" value="1"/>
</dbReference>
<sequence>MRLSLGQITGRGLMAATLAFGLSTAAQAQEYPHDTVTLVTHSSAGGGTDVFLREMVGFLGKAMGTTFVVENVTGGSGSNAMAKLAQSPADGSIFYGTTPTYINTSLLSELEYDFTDLEGVANVFMDPQIVFVKSDSPFQNLTELVEAAKADPAAVLFGVTTPGSLDRQVMEQFKSLTGITSPVITHDGGGELLISVLNGTVSVAIGEVQELSAQIEAGEIRLLATYTEERLPNFPDVPTAREAGIDLVVTKFRGLAGPRGLPQDIKDLWAAGIDRVLADPEFKAWYEAQSLVPTPMNAADYEVFLNKFAEDQKAFLIQYGIMSQ</sequence>